<dbReference type="Gene3D" id="3.40.30.10">
    <property type="entry name" value="Glutaredoxin"/>
    <property type="match status" value="1"/>
</dbReference>
<dbReference type="CDD" id="cd02980">
    <property type="entry name" value="TRX_Fd_family"/>
    <property type="match status" value="1"/>
</dbReference>
<dbReference type="PANTHER" id="PTHR47682:SF1">
    <property type="entry name" value="TETRATRICOPEPTIDE REPEAT (TPR)-CONTAINING PROTEIN"/>
    <property type="match status" value="1"/>
</dbReference>
<dbReference type="Pfam" id="PF14559">
    <property type="entry name" value="TPR_19"/>
    <property type="match status" value="1"/>
</dbReference>
<dbReference type="Proteomes" id="UP000002630">
    <property type="component" value="Linkage Group LG17"/>
</dbReference>
<dbReference type="InterPro" id="IPR011990">
    <property type="entry name" value="TPR-like_helical_dom_sf"/>
</dbReference>
<dbReference type="EMBL" id="FN649742">
    <property type="protein sequence ID" value="CBJ30399.1"/>
    <property type="molecule type" value="Genomic_DNA"/>
</dbReference>
<dbReference type="SUPFAM" id="SSF48452">
    <property type="entry name" value="TPR-like"/>
    <property type="match status" value="1"/>
</dbReference>
<keyword evidence="1" id="KW-0732">Signal</keyword>
<dbReference type="InParanoid" id="D7FPE1"/>
<evidence type="ECO:0000313" key="3">
    <source>
        <dbReference type="Proteomes" id="UP000002630"/>
    </source>
</evidence>
<dbReference type="SMART" id="SM00028">
    <property type="entry name" value="TPR"/>
    <property type="match status" value="2"/>
</dbReference>
<evidence type="ECO:0000313" key="2">
    <source>
        <dbReference type="EMBL" id="CBJ30399.1"/>
    </source>
</evidence>
<dbReference type="InterPro" id="IPR019734">
    <property type="entry name" value="TPR_rpt"/>
</dbReference>
<dbReference type="InterPro" id="IPR036249">
    <property type="entry name" value="Thioredoxin-like_sf"/>
</dbReference>
<dbReference type="PANTHER" id="PTHR47682">
    <property type="entry name" value="TETRATRICOPEPTIDE REPEAT (TPR)-CONTAINING PROTEIN"/>
    <property type="match status" value="1"/>
</dbReference>
<gene>
    <name evidence="2" type="ORF">Esi_0189_0008</name>
</gene>
<dbReference type="OrthoDB" id="2423701at2759"/>
<feature type="signal peptide" evidence="1">
    <location>
        <begin position="1"/>
        <end position="29"/>
    </location>
</feature>
<dbReference type="SUPFAM" id="SSF52833">
    <property type="entry name" value="Thioredoxin-like"/>
    <property type="match status" value="1"/>
</dbReference>
<keyword evidence="3" id="KW-1185">Reference proteome</keyword>
<dbReference type="STRING" id="2880.D7FPE1"/>
<protein>
    <submittedName>
        <fullName evidence="2">Uncharacterized protein</fullName>
    </submittedName>
</protein>
<name>D7FPE1_ECTSI</name>
<reference evidence="2 3" key="1">
    <citation type="journal article" date="2010" name="Nature">
        <title>The Ectocarpus genome and the independent evolution of multicellularity in brown algae.</title>
        <authorList>
            <person name="Cock J.M."/>
            <person name="Sterck L."/>
            <person name="Rouze P."/>
            <person name="Scornet D."/>
            <person name="Allen A.E."/>
            <person name="Amoutzias G."/>
            <person name="Anthouard V."/>
            <person name="Artiguenave F."/>
            <person name="Aury J.M."/>
            <person name="Badger J.H."/>
            <person name="Beszteri B."/>
            <person name="Billiau K."/>
            <person name="Bonnet E."/>
            <person name="Bothwell J.H."/>
            <person name="Bowler C."/>
            <person name="Boyen C."/>
            <person name="Brownlee C."/>
            <person name="Carrano C.J."/>
            <person name="Charrier B."/>
            <person name="Cho G.Y."/>
            <person name="Coelho S.M."/>
            <person name="Collen J."/>
            <person name="Corre E."/>
            <person name="Da Silva C."/>
            <person name="Delage L."/>
            <person name="Delaroque N."/>
            <person name="Dittami S.M."/>
            <person name="Doulbeau S."/>
            <person name="Elias M."/>
            <person name="Farnham G."/>
            <person name="Gachon C.M."/>
            <person name="Gschloessl B."/>
            <person name="Heesch S."/>
            <person name="Jabbari K."/>
            <person name="Jubin C."/>
            <person name="Kawai H."/>
            <person name="Kimura K."/>
            <person name="Kloareg B."/>
            <person name="Kupper F.C."/>
            <person name="Lang D."/>
            <person name="Le Bail A."/>
            <person name="Leblanc C."/>
            <person name="Lerouge P."/>
            <person name="Lohr M."/>
            <person name="Lopez P.J."/>
            <person name="Martens C."/>
            <person name="Maumus F."/>
            <person name="Michel G."/>
            <person name="Miranda-Saavedra D."/>
            <person name="Morales J."/>
            <person name="Moreau H."/>
            <person name="Motomura T."/>
            <person name="Nagasato C."/>
            <person name="Napoli C.A."/>
            <person name="Nelson D.R."/>
            <person name="Nyvall-Collen P."/>
            <person name="Peters A.F."/>
            <person name="Pommier C."/>
            <person name="Potin P."/>
            <person name="Poulain J."/>
            <person name="Quesneville H."/>
            <person name="Read B."/>
            <person name="Rensing S.A."/>
            <person name="Ritter A."/>
            <person name="Rousvoal S."/>
            <person name="Samanta M."/>
            <person name="Samson G."/>
            <person name="Schroeder D.C."/>
            <person name="Segurens B."/>
            <person name="Strittmatter M."/>
            <person name="Tonon T."/>
            <person name="Tregear J.W."/>
            <person name="Valentin K."/>
            <person name="von Dassow P."/>
            <person name="Yamagishi T."/>
            <person name="Van de Peer Y."/>
            <person name="Wincker P."/>
        </authorList>
    </citation>
    <scope>NUCLEOTIDE SEQUENCE [LARGE SCALE GENOMIC DNA]</scope>
    <source>
        <strain evidence="3">Ec32 / CCAP1310/4</strain>
    </source>
</reference>
<evidence type="ECO:0000256" key="1">
    <source>
        <dbReference type="SAM" id="SignalP"/>
    </source>
</evidence>
<proteinExistence type="predicted"/>
<organism evidence="2 3">
    <name type="scientific">Ectocarpus siliculosus</name>
    <name type="common">Brown alga</name>
    <name type="synonym">Conferva siliculosa</name>
    <dbReference type="NCBI Taxonomy" id="2880"/>
    <lineage>
        <taxon>Eukaryota</taxon>
        <taxon>Sar</taxon>
        <taxon>Stramenopiles</taxon>
        <taxon>Ochrophyta</taxon>
        <taxon>PX clade</taxon>
        <taxon>Phaeophyceae</taxon>
        <taxon>Ectocarpales</taxon>
        <taxon>Ectocarpaceae</taxon>
        <taxon>Ectocarpus</taxon>
    </lineage>
</organism>
<dbReference type="Gene3D" id="1.25.40.10">
    <property type="entry name" value="Tetratricopeptide repeat domain"/>
    <property type="match status" value="1"/>
</dbReference>
<dbReference type="AlphaFoldDB" id="D7FPE1"/>
<feature type="chain" id="PRO_5003095742" evidence="1">
    <location>
        <begin position="30"/>
        <end position="274"/>
    </location>
</feature>
<accession>D7FPE1</accession>
<dbReference type="EMBL" id="FN648355">
    <property type="protein sequence ID" value="CBJ30399.1"/>
    <property type="molecule type" value="Genomic_DNA"/>
</dbReference>
<sequence length="274" mass="28510">MAISEHVRWAISACCQVAALFMAVSPAAPAAVAFCSSSMSTKGTVHVCTNTSCRKAGSRWTVDTFRAFAPPGDIKVLETGCQGRCGLGPNILTRPSEEVYNGVAQPATVAAIIEIDFGVPVADTLVGAFGHVSKGDVLFKRGLFAEALACYNQCIDTAGAFEGSTNALSVAKVKQSSAMRLLAKEGGRGSSRAAGTGSTAAAASVTLEEAEASAREAVELWPAHTAAWLNLADVLVDTGRVQEALETLAELKAQFPDAKFDASEKAAIIRNTQR</sequence>